<accession>A0A0E0K3W6</accession>
<dbReference type="AlphaFoldDB" id="A0A0E0K3W6"/>
<feature type="region of interest" description="Disordered" evidence="2">
    <location>
        <begin position="62"/>
        <end position="82"/>
    </location>
</feature>
<dbReference type="SUPFAM" id="SSF81606">
    <property type="entry name" value="PP2C-like"/>
    <property type="match status" value="1"/>
</dbReference>
<dbReference type="Gene3D" id="3.60.40.10">
    <property type="entry name" value="PPM-type phosphatase domain"/>
    <property type="match status" value="1"/>
</dbReference>
<dbReference type="EC" id="3.1.3.16" evidence="1"/>
<sequence>MASSVRASAYAIWFWFGCDDEEGVATIGSTESSCGAHPSIEQGQRFAHGAQRAAARAGALLRAASPPPRRDPSRQAVDGGSGRTGSAAWCHATAADGVAAASSELEAIWWGTAKLQAAREAATRWRMRHWPISANLLSALHAGTSCKMNTRRRCAVVSTKNLEAIADSIQRAFATVDANLSTWSGPQVPCMDMEDESGAMATAMFLRNDVLAISHIGDSCLVISRGGDEN</sequence>
<dbReference type="EnsemblPlants" id="OPUNC02G26440.1">
    <property type="protein sequence ID" value="OPUNC02G26440.1"/>
    <property type="gene ID" value="OPUNC02G26440"/>
</dbReference>
<evidence type="ECO:0000313" key="3">
    <source>
        <dbReference type="EnsemblPlants" id="OPUNC02G26440.1"/>
    </source>
</evidence>
<protein>
    <recommendedName>
        <fullName evidence="1">protein-serine/threonine phosphatase</fullName>
        <ecNumber evidence="1">3.1.3.16</ecNumber>
    </recommendedName>
</protein>
<keyword evidence="4" id="KW-1185">Reference proteome</keyword>
<reference evidence="3" key="2">
    <citation type="submission" date="2018-05" db="EMBL/GenBank/DDBJ databases">
        <title>OpunRS2 (Oryza punctata Reference Sequence Version 2).</title>
        <authorList>
            <person name="Zhang J."/>
            <person name="Kudrna D."/>
            <person name="Lee S."/>
            <person name="Talag J."/>
            <person name="Welchert J."/>
            <person name="Wing R.A."/>
        </authorList>
    </citation>
    <scope>NUCLEOTIDE SEQUENCE [LARGE SCALE GENOMIC DNA]</scope>
</reference>
<dbReference type="HOGENOM" id="CLU_1206478_0_0_1"/>
<proteinExistence type="predicted"/>
<dbReference type="Gramene" id="OPUNC02G26440.1">
    <property type="protein sequence ID" value="OPUNC02G26440.1"/>
    <property type="gene ID" value="OPUNC02G26440"/>
</dbReference>
<evidence type="ECO:0000256" key="1">
    <source>
        <dbReference type="ARBA" id="ARBA00013081"/>
    </source>
</evidence>
<dbReference type="InterPro" id="IPR036457">
    <property type="entry name" value="PPM-type-like_dom_sf"/>
</dbReference>
<dbReference type="Proteomes" id="UP000026962">
    <property type="component" value="Chromosome 2"/>
</dbReference>
<organism evidence="3">
    <name type="scientific">Oryza punctata</name>
    <name type="common">Red rice</name>
    <dbReference type="NCBI Taxonomy" id="4537"/>
    <lineage>
        <taxon>Eukaryota</taxon>
        <taxon>Viridiplantae</taxon>
        <taxon>Streptophyta</taxon>
        <taxon>Embryophyta</taxon>
        <taxon>Tracheophyta</taxon>
        <taxon>Spermatophyta</taxon>
        <taxon>Magnoliopsida</taxon>
        <taxon>Liliopsida</taxon>
        <taxon>Poales</taxon>
        <taxon>Poaceae</taxon>
        <taxon>BOP clade</taxon>
        <taxon>Oryzoideae</taxon>
        <taxon>Oryzeae</taxon>
        <taxon>Oryzinae</taxon>
        <taxon>Oryza</taxon>
    </lineage>
</organism>
<dbReference type="GO" id="GO:0004722">
    <property type="term" value="F:protein serine/threonine phosphatase activity"/>
    <property type="evidence" value="ECO:0007669"/>
    <property type="project" value="UniProtKB-EC"/>
</dbReference>
<evidence type="ECO:0000313" key="4">
    <source>
        <dbReference type="Proteomes" id="UP000026962"/>
    </source>
</evidence>
<dbReference type="PROSITE" id="PS51257">
    <property type="entry name" value="PROKAR_LIPOPROTEIN"/>
    <property type="match status" value="1"/>
</dbReference>
<name>A0A0E0K3W6_ORYPU</name>
<reference evidence="3" key="1">
    <citation type="submission" date="2015-04" db="UniProtKB">
        <authorList>
            <consortium name="EnsemblPlants"/>
        </authorList>
    </citation>
    <scope>IDENTIFICATION</scope>
</reference>
<evidence type="ECO:0000256" key="2">
    <source>
        <dbReference type="SAM" id="MobiDB-lite"/>
    </source>
</evidence>